<dbReference type="CDD" id="cd05121">
    <property type="entry name" value="ABC1_ADCK3-like"/>
    <property type="match status" value="1"/>
</dbReference>
<keyword evidence="4" id="KW-0830">Ubiquinone</keyword>
<evidence type="ECO:0000313" key="5">
    <source>
        <dbReference type="Proteomes" id="UP000214646"/>
    </source>
</evidence>
<name>A0A225D2U1_9BACT</name>
<dbReference type="EMBL" id="NIDE01000017">
    <property type="protein sequence ID" value="OWK35910.1"/>
    <property type="molecule type" value="Genomic_DNA"/>
</dbReference>
<dbReference type="GO" id="GO:0004497">
    <property type="term" value="F:monooxygenase activity"/>
    <property type="evidence" value="ECO:0007669"/>
    <property type="project" value="UniProtKB-KW"/>
</dbReference>
<dbReference type="InterPro" id="IPR050154">
    <property type="entry name" value="UbiB_kinase"/>
</dbReference>
<keyword evidence="4" id="KW-0503">Monooxygenase</keyword>
<dbReference type="RefSeq" id="WP_088259002.1">
    <property type="nucleotide sequence ID" value="NZ_NIDE01000017.1"/>
</dbReference>
<sequence>MPDLTSIPQLARNLNRVAEIVGVLAKYGLADWVSRLDPGFLRRWAKKTVLVTLTERRHEERVRLALVELGTTFIKLGQMLSTRRDLIGPELADELTRLQSDVQADPFAVTRATIQRELKGTPEELFARFDEIPLASASIGQAHRAELRDGRAVVVKVQHPDIGPRIDADLAILAELAALAEEYVSDARPYRPVAVVTEFRRALVRELDFRRELRYLQIFAKNFRNDPTVKFPVPVPELSTGRVLTMEYLPGTPLNRIGSSLAVGSLPEEVARRGARVFLDMIFRDGFFHADPHPGNVLILPGGVIGLLDGGMVGRVDERLRGQIEAGMVAVMTNDAAAVTDLVIQVGEVPPQFDSAGLQTEIAEQMAFYWGMPLERFNLGTALDEMTEAIRRYHILLPPPVAMLLKVLVMLEGTARLLNPTFNLIEVLEPYRRQFVRRRLSPRRLTRRFLTTARDWDEVMQGMPRMIRDLMQFARRQHFAVQLQHQHLEPSVNRLVFGMMTSALFLGSALLWAFKAPPTVHIPGLVDDVSVFGVIGCFLSGMLGYRLFRAIQKSGKLEDQ</sequence>
<keyword evidence="5" id="KW-1185">Reference proteome</keyword>
<keyword evidence="4" id="KW-0560">Oxidoreductase</keyword>
<gene>
    <name evidence="4" type="ORF">FRUB_08473</name>
</gene>
<feature type="transmembrane region" description="Helical" evidence="2">
    <location>
        <begin position="529"/>
        <end position="548"/>
    </location>
</feature>
<keyword evidence="2" id="KW-1133">Transmembrane helix</keyword>
<protein>
    <submittedName>
        <fullName evidence="4">Ubiquinone biosynthesis monooxygenase UbiB</fullName>
    </submittedName>
</protein>
<dbReference type="AlphaFoldDB" id="A0A225D2U1"/>
<dbReference type="Proteomes" id="UP000214646">
    <property type="component" value="Unassembled WGS sequence"/>
</dbReference>
<reference evidence="5" key="1">
    <citation type="submission" date="2017-06" db="EMBL/GenBank/DDBJ databases">
        <title>Genome analysis of Fimbriiglobus ruber SP5, the first member of the order Planctomycetales with confirmed chitinolytic capability.</title>
        <authorList>
            <person name="Ravin N.V."/>
            <person name="Rakitin A.L."/>
            <person name="Ivanova A.A."/>
            <person name="Beletsky A.V."/>
            <person name="Kulichevskaya I.S."/>
            <person name="Mardanov A.V."/>
            <person name="Dedysh S.N."/>
        </authorList>
    </citation>
    <scope>NUCLEOTIDE SEQUENCE [LARGE SCALE GENOMIC DNA]</scope>
    <source>
        <strain evidence="5">SP5</strain>
    </source>
</reference>
<dbReference type="SUPFAM" id="SSF56112">
    <property type="entry name" value="Protein kinase-like (PK-like)"/>
    <property type="match status" value="1"/>
</dbReference>
<proteinExistence type="inferred from homology"/>
<dbReference type="PANTHER" id="PTHR10566">
    <property type="entry name" value="CHAPERONE-ACTIVITY OF BC1 COMPLEX CABC1 -RELATED"/>
    <property type="match status" value="1"/>
</dbReference>
<comment type="caution">
    <text evidence="4">The sequence shown here is derived from an EMBL/GenBank/DDBJ whole genome shotgun (WGS) entry which is preliminary data.</text>
</comment>
<dbReference type="PANTHER" id="PTHR10566:SF113">
    <property type="entry name" value="PROTEIN ACTIVITY OF BC1 COMPLEX KINASE 7, CHLOROPLASTIC"/>
    <property type="match status" value="1"/>
</dbReference>
<evidence type="ECO:0000256" key="1">
    <source>
        <dbReference type="ARBA" id="ARBA00009670"/>
    </source>
</evidence>
<feature type="transmembrane region" description="Helical" evidence="2">
    <location>
        <begin position="495"/>
        <end position="514"/>
    </location>
</feature>
<keyword evidence="2" id="KW-0812">Transmembrane</keyword>
<accession>A0A225D2U1</accession>
<dbReference type="OrthoDB" id="9795390at2"/>
<feature type="domain" description="ABC1 atypical kinase-like" evidence="3">
    <location>
        <begin position="97"/>
        <end position="341"/>
    </location>
</feature>
<evidence type="ECO:0000313" key="4">
    <source>
        <dbReference type="EMBL" id="OWK35910.1"/>
    </source>
</evidence>
<dbReference type="InterPro" id="IPR011009">
    <property type="entry name" value="Kinase-like_dom_sf"/>
</dbReference>
<keyword evidence="2" id="KW-0472">Membrane</keyword>
<evidence type="ECO:0000256" key="2">
    <source>
        <dbReference type="SAM" id="Phobius"/>
    </source>
</evidence>
<evidence type="ECO:0000259" key="3">
    <source>
        <dbReference type="Pfam" id="PF03109"/>
    </source>
</evidence>
<dbReference type="Pfam" id="PF03109">
    <property type="entry name" value="ABC1"/>
    <property type="match status" value="1"/>
</dbReference>
<dbReference type="InterPro" id="IPR004147">
    <property type="entry name" value="ABC1_dom"/>
</dbReference>
<comment type="similarity">
    <text evidence="1">Belongs to the protein kinase superfamily. ADCK protein kinase family.</text>
</comment>
<organism evidence="4 5">
    <name type="scientific">Fimbriiglobus ruber</name>
    <dbReference type="NCBI Taxonomy" id="1908690"/>
    <lineage>
        <taxon>Bacteria</taxon>
        <taxon>Pseudomonadati</taxon>
        <taxon>Planctomycetota</taxon>
        <taxon>Planctomycetia</taxon>
        <taxon>Gemmatales</taxon>
        <taxon>Gemmataceae</taxon>
        <taxon>Fimbriiglobus</taxon>
    </lineage>
</organism>